<accession>A0ABS5BMB9</accession>
<dbReference type="RefSeq" id="WP_210652979.1">
    <property type="nucleotide sequence ID" value="NZ_JAGKQQ010000001.1"/>
</dbReference>
<protein>
    <recommendedName>
        <fullName evidence="4">DUF3467 domain-containing protein</fullName>
    </recommendedName>
</protein>
<dbReference type="Proteomes" id="UP000676565">
    <property type="component" value="Unassembled WGS sequence"/>
</dbReference>
<feature type="region of interest" description="Disordered" evidence="1">
    <location>
        <begin position="85"/>
        <end position="104"/>
    </location>
</feature>
<comment type="caution">
    <text evidence="2">The sequence shown here is derived from an EMBL/GenBank/DDBJ whole genome shotgun (WGS) entry which is preliminary data.</text>
</comment>
<proteinExistence type="predicted"/>
<dbReference type="EMBL" id="JAGKQQ010000001">
    <property type="protein sequence ID" value="MBP3954869.1"/>
    <property type="molecule type" value="Genomic_DNA"/>
</dbReference>
<gene>
    <name evidence="2" type="ORF">J8F10_06180</name>
</gene>
<name>A0ABS5BMB9_9BACT</name>
<evidence type="ECO:0000313" key="3">
    <source>
        <dbReference type="Proteomes" id="UP000676565"/>
    </source>
</evidence>
<keyword evidence="3" id="KW-1185">Reference proteome</keyword>
<evidence type="ECO:0000256" key="1">
    <source>
        <dbReference type="SAM" id="MobiDB-lite"/>
    </source>
</evidence>
<evidence type="ECO:0000313" key="2">
    <source>
        <dbReference type="EMBL" id="MBP3954869.1"/>
    </source>
</evidence>
<organism evidence="2 3">
    <name type="scientific">Gemmata palustris</name>
    <dbReference type="NCBI Taxonomy" id="2822762"/>
    <lineage>
        <taxon>Bacteria</taxon>
        <taxon>Pseudomonadati</taxon>
        <taxon>Planctomycetota</taxon>
        <taxon>Planctomycetia</taxon>
        <taxon>Gemmatales</taxon>
        <taxon>Gemmataceae</taxon>
        <taxon>Gemmata</taxon>
    </lineage>
</organism>
<evidence type="ECO:0008006" key="4">
    <source>
        <dbReference type="Google" id="ProtNLM"/>
    </source>
</evidence>
<reference evidence="2 3" key="1">
    <citation type="submission" date="2021-04" db="EMBL/GenBank/DDBJ databases">
        <authorList>
            <person name="Ivanova A."/>
        </authorList>
    </citation>
    <scope>NUCLEOTIDE SEQUENCE [LARGE SCALE GENOMIC DNA]</scope>
    <source>
        <strain evidence="2 3">G18</strain>
    </source>
</reference>
<sequence>MSSDVYRYHFGDQIPAVEVETTLILSIFGTEALHGEAQTRLDAGHAFDAKKRTVVIDAGTPVGRDLNRLFIGFMTREFGSGSFRVARVERPSEPKQPQPETVTA</sequence>